<dbReference type="SUPFAM" id="SSF51206">
    <property type="entry name" value="cAMP-binding domain-like"/>
    <property type="match status" value="1"/>
</dbReference>
<keyword evidence="2" id="KW-0812">Transmembrane</keyword>
<keyword evidence="2" id="KW-0472">Membrane</keyword>
<feature type="transmembrane region" description="Helical" evidence="2">
    <location>
        <begin position="751"/>
        <end position="771"/>
    </location>
</feature>
<protein>
    <submittedName>
        <fullName evidence="3">Cyclic nucleotide-binding protein</fullName>
    </submittedName>
</protein>
<feature type="transmembrane region" description="Helical" evidence="2">
    <location>
        <begin position="383"/>
        <end position="405"/>
    </location>
</feature>
<evidence type="ECO:0000313" key="3">
    <source>
        <dbReference type="EMBL" id="MEE6257164.1"/>
    </source>
</evidence>
<sequence length="1136" mass="117899">MAVVESRVSVWEALAGRAPGQPLGPAEPGVWSAVVDRLNPARARPVLRPGIECAELVSARDVPYVMLRSPDSGGDARYLRLSPEEWQLAQLMDGSRTVARLVAEFARIAGRLAPEQVTRVVADLAGNRMLAELPVDAFRPLDRVRRRPWPLRLGRGLLAAARGRRSVVVDVDPLIGFLYRAGGRLLFTRVAAALLGLVALAGMALFGWTWWAGEQSLFLTEGSYAAGAAVLLGLNILALACHELGHALATRHAGRRVPAAGFLVYFGIPSVFVDTTDVWMAGRRARILTTASGPAAGLVLAGLAQLVGLLVPEAAPWTFKLAFAWYLNALFNLNPFLALDGYYLLMDWLEIPNLRARGLAFVLSRLRRRPPSWAQLDREGRIVALYGGVAVCWLVIAVNLGWRIWTDRVAGLTLGLWRSGWPARLLLVVVVAGLAAPLVYLVAGWLARQVRRARARWAERRRRADLPRRLAALRRSPLGRLPTPALAGLAAQAGWVRPRPGQQFGFAGAAQSFVHVVVDGTVEGRRPGDPGGLVRQRLGPGGMVGLANALTGSPAGLDWHSAGSDLLALPASAVVAAVGPLPGPPPGDRVAAEALFGEAPALRGITAEDRLGLVSGARVATVDPGDPVSLLTPHEAVVVESGVVELPDGTQLRRGTVIGPSGEGEPGTVATARTPVRIWTVPAVSGLSLMLGAPAAAAGPPTLTAAAAGAGGAAPRVGVHPGADYPPLLAPPGPPPPEADHDVDRRFERKLWWLLLFFLLLALLSSAANLVPGPAWAEMPDDRALLAVQHGRIEAVVGGRSVTLTEGGRVYVRDGDQIQVANRSQGSLTFRGGATALLCAGARTGVGPLWSDGVRPVTPHGRLTLDAGRVLADTGSPSAAFAPLALAVDRTAGGIVSRGAARYAAWARGIEVSSGEVRVSGVRQEGSGRRLDCGGGTPPDGTEPVRPVTPDEPVPTGLATPSPSPTPSVTPSATPSPSPTPSVTPSATESPRTPATSAAPGTPPRTTAPQTTPSTSPPRDTTDPTISGLSVNPASISRPSCGPDGTAVVSGRVADNVTPAGEIEVSGTWALGQAGGAVAVNRSGASFDGDLVVPYSRDNSDGGTITVTISAVDAAGNTASATVTAVLEPCGTPVPQ</sequence>
<feature type="transmembrane region" description="Helical" evidence="2">
    <location>
        <begin position="323"/>
        <end position="345"/>
    </location>
</feature>
<accession>A0ABU7RL36</accession>
<dbReference type="CDD" id="cd05709">
    <property type="entry name" value="S2P-M50"/>
    <property type="match status" value="1"/>
</dbReference>
<evidence type="ECO:0000256" key="1">
    <source>
        <dbReference type="SAM" id="MobiDB-lite"/>
    </source>
</evidence>
<evidence type="ECO:0000256" key="2">
    <source>
        <dbReference type="SAM" id="Phobius"/>
    </source>
</evidence>
<feature type="compositionally biased region" description="Polar residues" evidence="1">
    <location>
        <begin position="1027"/>
        <end position="1038"/>
    </location>
</feature>
<name>A0ABU7RL36_9ACTN</name>
<dbReference type="EMBL" id="JAZGQK010000001">
    <property type="protein sequence ID" value="MEE6257164.1"/>
    <property type="molecule type" value="Genomic_DNA"/>
</dbReference>
<feature type="compositionally biased region" description="Low complexity" evidence="1">
    <location>
        <begin position="983"/>
        <end position="1025"/>
    </location>
</feature>
<organism evidence="3 4">
    <name type="scientific">Plantactinospora sonchi</name>
    <dbReference type="NCBI Taxonomy" id="1544735"/>
    <lineage>
        <taxon>Bacteria</taxon>
        <taxon>Bacillati</taxon>
        <taxon>Actinomycetota</taxon>
        <taxon>Actinomycetes</taxon>
        <taxon>Micromonosporales</taxon>
        <taxon>Micromonosporaceae</taxon>
        <taxon>Plantactinospora</taxon>
    </lineage>
</organism>
<dbReference type="Proteomes" id="UP001332243">
    <property type="component" value="Unassembled WGS sequence"/>
</dbReference>
<keyword evidence="2" id="KW-1133">Transmembrane helix</keyword>
<keyword evidence="4" id="KW-1185">Reference proteome</keyword>
<feature type="transmembrane region" description="Helical" evidence="2">
    <location>
        <begin position="425"/>
        <end position="447"/>
    </location>
</feature>
<comment type="caution">
    <text evidence="3">The sequence shown here is derived from an EMBL/GenBank/DDBJ whole genome shotgun (WGS) entry which is preliminary data.</text>
</comment>
<proteinExistence type="predicted"/>
<reference evidence="3 4" key="1">
    <citation type="submission" date="2024-01" db="EMBL/GenBank/DDBJ databases">
        <title>Genome insights into Plantactinospora sonchi sp. nov.</title>
        <authorList>
            <person name="Wang L."/>
        </authorList>
    </citation>
    <scope>NUCLEOTIDE SEQUENCE [LARGE SCALE GENOMIC DNA]</scope>
    <source>
        <strain evidence="3 4">NEAU-QY2</strain>
    </source>
</reference>
<feature type="region of interest" description="Disordered" evidence="1">
    <location>
        <begin position="920"/>
        <end position="1043"/>
    </location>
</feature>
<feature type="transmembrane region" description="Helical" evidence="2">
    <location>
        <begin position="190"/>
        <end position="211"/>
    </location>
</feature>
<gene>
    <name evidence="3" type="ORF">V1633_01510</name>
</gene>
<feature type="compositionally biased region" description="Pro residues" evidence="1">
    <location>
        <begin position="962"/>
        <end position="982"/>
    </location>
</feature>
<dbReference type="RefSeq" id="WP_331212250.1">
    <property type="nucleotide sequence ID" value="NZ_JAZGQK010000001.1"/>
</dbReference>
<feature type="transmembrane region" description="Helical" evidence="2">
    <location>
        <begin position="287"/>
        <end position="311"/>
    </location>
</feature>
<feature type="transmembrane region" description="Helical" evidence="2">
    <location>
        <begin position="223"/>
        <end position="241"/>
    </location>
</feature>
<evidence type="ECO:0000313" key="4">
    <source>
        <dbReference type="Proteomes" id="UP001332243"/>
    </source>
</evidence>
<dbReference type="InterPro" id="IPR018490">
    <property type="entry name" value="cNMP-bd_dom_sf"/>
</dbReference>